<sequence length="759" mass="83132">MRIDGNHNWRLLVAILDFTGYVSAAGNLQRRAPEPEPTGGFGTGDDSPSNEITPKWGTGPARGFTFPNNPSTHQSGMNTFDTSRTSGMANSYSSPYNPNVPQLAGTRYRSPSDAGYSLFSSNRNSPDNSGYDGPYLTGDLPETEPDELLYPRLSLQSQGFTDNPRQVLQKSLADKTPDITLGNAMKALGIQELEEDNGVVSPFAGLLKTPPTSGTTTPRNDMSGQATHRYDSGQTSRLGSPRYESPRQYGSPLARDRFTITDPISVASMGDDEGNVEEEDEDLHVNVPVFGQVSGYPGLEFTGPRKVNPVDVDTGTITMSAPTEKELAEPKAPTFASVPQDMSDPSYEKAFVITPGGASSASVKVNAIMDENNEMILAAQFEYFNSNPSKWIVDKDAGGVLRVAGTPYFVYLCHVSGEKTGFSLGDWNELKKLSRSCRGLATDNFYYTGWQIVPSTPKAGLPATAASGEVQFNNARLTSLNKEGLFTIKFPSEKDLLWDIGPGSRVRLPKYVRVTSLPTSKVKKAIGTGMSEDRAFWMYVGSVLPTGNMVKKGWTAANVLEGKPIQLQSSVPMTYPMSWFLTEVDPEPNHFGSKRKWGSEVVMASLESFPKPGVWSYNATRNRIYKWGTKRFMYTCRSEDKGGAFLLSGFYTDALKDCKMKDWIYPIRPTFEDHIGSHGRLSVRLGKGLMWVSPDPAFTTPGFAHSEKGLPTIGRLMTLGIPDYNGMTKKQAAGAKEYREKATMIVEAFVVDVGKNYVQ</sequence>
<evidence type="ECO:0000256" key="1">
    <source>
        <dbReference type="SAM" id="MobiDB-lite"/>
    </source>
</evidence>
<name>A0AAV9UCB3_9PEZI</name>
<proteinExistence type="predicted"/>
<evidence type="ECO:0000313" key="4">
    <source>
        <dbReference type="Proteomes" id="UP001373714"/>
    </source>
</evidence>
<dbReference type="AlphaFoldDB" id="A0AAV9UCB3"/>
<dbReference type="Proteomes" id="UP001373714">
    <property type="component" value="Unassembled WGS sequence"/>
</dbReference>
<feature type="chain" id="PRO_5044001551" evidence="2">
    <location>
        <begin position="25"/>
        <end position="759"/>
    </location>
</feature>
<keyword evidence="4" id="KW-1185">Reference proteome</keyword>
<evidence type="ECO:0000256" key="2">
    <source>
        <dbReference type="SAM" id="SignalP"/>
    </source>
</evidence>
<protein>
    <submittedName>
        <fullName evidence="3">Uncharacterized protein</fullName>
    </submittedName>
</protein>
<evidence type="ECO:0000313" key="3">
    <source>
        <dbReference type="EMBL" id="KAK6340115.1"/>
    </source>
</evidence>
<accession>A0AAV9UCB3</accession>
<feature type="signal peptide" evidence="2">
    <location>
        <begin position="1"/>
        <end position="24"/>
    </location>
</feature>
<feature type="compositionally biased region" description="Polar residues" evidence="1">
    <location>
        <begin position="210"/>
        <end position="238"/>
    </location>
</feature>
<reference evidence="3 4" key="1">
    <citation type="submission" date="2019-10" db="EMBL/GenBank/DDBJ databases">
        <authorList>
            <person name="Palmer J.M."/>
        </authorList>
    </citation>
    <scope>NUCLEOTIDE SEQUENCE [LARGE SCALE GENOMIC DNA]</scope>
    <source>
        <strain evidence="3 4">TWF730</strain>
    </source>
</reference>
<dbReference type="EMBL" id="JAVHNS010000011">
    <property type="protein sequence ID" value="KAK6340115.1"/>
    <property type="molecule type" value="Genomic_DNA"/>
</dbReference>
<feature type="compositionally biased region" description="Polar residues" evidence="1">
    <location>
        <begin position="118"/>
        <end position="128"/>
    </location>
</feature>
<feature type="region of interest" description="Disordered" evidence="1">
    <location>
        <begin position="30"/>
        <end position="139"/>
    </location>
</feature>
<feature type="compositionally biased region" description="Polar residues" evidence="1">
    <location>
        <begin position="66"/>
        <end position="100"/>
    </location>
</feature>
<comment type="caution">
    <text evidence="3">The sequence shown here is derived from an EMBL/GenBank/DDBJ whole genome shotgun (WGS) entry which is preliminary data.</text>
</comment>
<gene>
    <name evidence="3" type="ORF">TWF730_001887</name>
</gene>
<keyword evidence="2" id="KW-0732">Signal</keyword>
<organism evidence="3 4">
    <name type="scientific">Orbilia blumenaviensis</name>
    <dbReference type="NCBI Taxonomy" id="1796055"/>
    <lineage>
        <taxon>Eukaryota</taxon>
        <taxon>Fungi</taxon>
        <taxon>Dikarya</taxon>
        <taxon>Ascomycota</taxon>
        <taxon>Pezizomycotina</taxon>
        <taxon>Orbiliomycetes</taxon>
        <taxon>Orbiliales</taxon>
        <taxon>Orbiliaceae</taxon>
        <taxon>Orbilia</taxon>
    </lineage>
</organism>
<feature type="region of interest" description="Disordered" evidence="1">
    <location>
        <begin position="207"/>
        <end position="257"/>
    </location>
</feature>